<feature type="region of interest" description="Disordered" evidence="3">
    <location>
        <begin position="1"/>
        <end position="23"/>
    </location>
</feature>
<dbReference type="InterPro" id="IPR001460">
    <property type="entry name" value="PCN-bd_Tpept"/>
</dbReference>
<dbReference type="Gene3D" id="3.40.710.10">
    <property type="entry name" value="DD-peptidase/beta-lactamase superfamily"/>
    <property type="match status" value="1"/>
</dbReference>
<organism evidence="5">
    <name type="scientific">uncultured Desulfurivibrio sp</name>
    <dbReference type="NCBI Taxonomy" id="926053"/>
    <lineage>
        <taxon>Bacteria</taxon>
        <taxon>Pseudomonadati</taxon>
        <taxon>Thermodesulfobacteriota</taxon>
        <taxon>Desulfobulbia</taxon>
        <taxon>Desulfobulbales</taxon>
        <taxon>Desulfobulbaceae</taxon>
        <taxon>Desulfurivibrio</taxon>
        <taxon>environmental samples</taxon>
    </lineage>
</organism>
<dbReference type="SUPFAM" id="SSF56601">
    <property type="entry name" value="beta-lactamase/transpeptidase-like"/>
    <property type="match status" value="1"/>
</dbReference>
<dbReference type="PANTHER" id="PTHR30627">
    <property type="entry name" value="PEPTIDOGLYCAN D,D-TRANSPEPTIDASE"/>
    <property type="match status" value="1"/>
</dbReference>
<dbReference type="GO" id="GO:0071555">
    <property type="term" value="P:cell wall organization"/>
    <property type="evidence" value="ECO:0007669"/>
    <property type="project" value="TreeGrafter"/>
</dbReference>
<dbReference type="GO" id="GO:0005886">
    <property type="term" value="C:plasma membrane"/>
    <property type="evidence" value="ECO:0007669"/>
    <property type="project" value="TreeGrafter"/>
</dbReference>
<protein>
    <submittedName>
        <fullName evidence="5">Transpeptidase</fullName>
    </submittedName>
</protein>
<evidence type="ECO:0000259" key="4">
    <source>
        <dbReference type="Pfam" id="PF00905"/>
    </source>
</evidence>
<feature type="domain" description="Penicillin-binding protein transpeptidase" evidence="4">
    <location>
        <begin position="1"/>
        <end position="102"/>
    </location>
</feature>
<evidence type="ECO:0000256" key="1">
    <source>
        <dbReference type="ARBA" id="ARBA00004370"/>
    </source>
</evidence>
<evidence type="ECO:0000313" key="5">
    <source>
        <dbReference type="EMBL" id="AIA93037.1"/>
    </source>
</evidence>
<dbReference type="EMBL" id="KF125706">
    <property type="protein sequence ID" value="AIA93037.1"/>
    <property type="molecule type" value="Genomic_DNA"/>
</dbReference>
<feature type="non-terminal residue" evidence="5">
    <location>
        <position position="1"/>
    </location>
</feature>
<evidence type="ECO:0000256" key="3">
    <source>
        <dbReference type="SAM" id="MobiDB-lite"/>
    </source>
</evidence>
<feature type="region of interest" description="Disordered" evidence="3">
    <location>
        <begin position="103"/>
        <end position="141"/>
    </location>
</feature>
<evidence type="ECO:0000256" key="2">
    <source>
        <dbReference type="ARBA" id="ARBA00023136"/>
    </source>
</evidence>
<feature type="non-terminal residue" evidence="5">
    <location>
        <position position="141"/>
    </location>
</feature>
<sequence>ANGGRYVPPRLVEGVRGSDGELDEVDAAEPRRVVSEQTADQMTEMMTGVVDEGTGTLAQVEGYPVAGKTGTARKPQPNGTYEDDNGNYHYVATFGGFVPATTRSCRSSSSWTSPAATTTAWRGRPCSAAWPPSSCGTTGIP</sequence>
<dbReference type="AlphaFoldDB" id="A0A060CDM2"/>
<dbReference type="PANTHER" id="PTHR30627:SF1">
    <property type="entry name" value="PEPTIDOGLYCAN D,D-TRANSPEPTIDASE FTSI"/>
    <property type="match status" value="1"/>
</dbReference>
<dbReference type="InterPro" id="IPR012338">
    <property type="entry name" value="Beta-lactam/transpept-like"/>
</dbReference>
<reference evidence="5" key="1">
    <citation type="journal article" date="2013" name="Environ. Microbiol.">
        <title>Seasonally variable intestinal metagenomes of the red palm weevil (Rhynchophorus ferrugineus).</title>
        <authorList>
            <person name="Jia S."/>
            <person name="Zhang X."/>
            <person name="Zhang G."/>
            <person name="Yin A."/>
            <person name="Zhang S."/>
            <person name="Li F."/>
            <person name="Wang L."/>
            <person name="Zhao D."/>
            <person name="Yun Q."/>
            <person name="Tala"/>
            <person name="Wang J."/>
            <person name="Sun G."/>
            <person name="Baabdullah M."/>
            <person name="Yu X."/>
            <person name="Hu S."/>
            <person name="Al-Mssallem I.S."/>
            <person name="Yu J."/>
        </authorList>
    </citation>
    <scope>NUCLEOTIDE SEQUENCE</scope>
</reference>
<name>A0A060CDM2_9BACT</name>
<feature type="compositionally biased region" description="Low complexity" evidence="3">
    <location>
        <begin position="103"/>
        <end position="121"/>
    </location>
</feature>
<proteinExistence type="predicted"/>
<feature type="region of interest" description="Disordered" evidence="3">
    <location>
        <begin position="64"/>
        <end position="84"/>
    </location>
</feature>
<comment type="subcellular location">
    <subcellularLocation>
        <location evidence="1">Membrane</location>
    </subcellularLocation>
</comment>
<dbReference type="InterPro" id="IPR050515">
    <property type="entry name" value="Beta-lactam/transpept"/>
</dbReference>
<dbReference type="Pfam" id="PF00905">
    <property type="entry name" value="Transpeptidase"/>
    <property type="match status" value="1"/>
</dbReference>
<keyword evidence="2" id="KW-0472">Membrane</keyword>
<accession>A0A060CDM2</accession>
<dbReference type="GO" id="GO:0008658">
    <property type="term" value="F:penicillin binding"/>
    <property type="evidence" value="ECO:0007669"/>
    <property type="project" value="InterPro"/>
</dbReference>